<keyword evidence="2" id="KW-1185">Reference proteome</keyword>
<organism evidence="1 2">
    <name type="scientific">Canavalia gladiata</name>
    <name type="common">Sword bean</name>
    <name type="synonym">Dolichos gladiatus</name>
    <dbReference type="NCBI Taxonomy" id="3824"/>
    <lineage>
        <taxon>Eukaryota</taxon>
        <taxon>Viridiplantae</taxon>
        <taxon>Streptophyta</taxon>
        <taxon>Embryophyta</taxon>
        <taxon>Tracheophyta</taxon>
        <taxon>Spermatophyta</taxon>
        <taxon>Magnoliopsida</taxon>
        <taxon>eudicotyledons</taxon>
        <taxon>Gunneridae</taxon>
        <taxon>Pentapetalae</taxon>
        <taxon>rosids</taxon>
        <taxon>fabids</taxon>
        <taxon>Fabales</taxon>
        <taxon>Fabaceae</taxon>
        <taxon>Papilionoideae</taxon>
        <taxon>50 kb inversion clade</taxon>
        <taxon>NPAAA clade</taxon>
        <taxon>indigoferoid/millettioid clade</taxon>
        <taxon>Phaseoleae</taxon>
        <taxon>Canavalia</taxon>
    </lineage>
</organism>
<gene>
    <name evidence="1" type="ORF">VNO77_25826</name>
</gene>
<comment type="caution">
    <text evidence="1">The sequence shown here is derived from an EMBL/GenBank/DDBJ whole genome shotgun (WGS) entry which is preliminary data.</text>
</comment>
<evidence type="ECO:0000313" key="1">
    <source>
        <dbReference type="EMBL" id="KAK7322446.1"/>
    </source>
</evidence>
<evidence type="ECO:0000313" key="2">
    <source>
        <dbReference type="Proteomes" id="UP001367508"/>
    </source>
</evidence>
<protein>
    <submittedName>
        <fullName evidence="1">Uncharacterized protein</fullName>
    </submittedName>
</protein>
<dbReference type="GO" id="GO:0003676">
    <property type="term" value="F:nucleic acid binding"/>
    <property type="evidence" value="ECO:0007669"/>
    <property type="project" value="InterPro"/>
</dbReference>
<accession>A0AAN9Q4Z2</accession>
<dbReference type="EMBL" id="JAYMYQ010000006">
    <property type="protein sequence ID" value="KAK7322446.1"/>
    <property type="molecule type" value="Genomic_DNA"/>
</dbReference>
<name>A0AAN9Q4Z2_CANGL</name>
<proteinExistence type="predicted"/>
<dbReference type="Proteomes" id="UP001367508">
    <property type="component" value="Unassembled WGS sequence"/>
</dbReference>
<dbReference type="InterPro" id="IPR035979">
    <property type="entry name" value="RBD_domain_sf"/>
</dbReference>
<sequence>MTNKILHATTSKKFHTNTRGKTYGRCLVSGDGKDVYIPEKMTKASKWFGFVTFNVVYNPNKLDGRLNQIWIDTYKMKVNLSKHERQQTKENRSACRGTRYTAQMIKGVNFADVVKRKGAQKKLPNDIEKDEVE</sequence>
<dbReference type="SUPFAM" id="SSF54928">
    <property type="entry name" value="RNA-binding domain, RBD"/>
    <property type="match status" value="1"/>
</dbReference>
<reference evidence="1 2" key="1">
    <citation type="submission" date="2024-01" db="EMBL/GenBank/DDBJ databases">
        <title>The genomes of 5 underutilized Papilionoideae crops provide insights into root nodulation and disease resistanc.</title>
        <authorList>
            <person name="Jiang F."/>
        </authorList>
    </citation>
    <scope>NUCLEOTIDE SEQUENCE [LARGE SCALE GENOMIC DNA]</scope>
    <source>
        <strain evidence="1">LVBAO_FW01</strain>
        <tissue evidence="1">Leaves</tissue>
    </source>
</reference>
<dbReference type="AlphaFoldDB" id="A0AAN9Q4Z2"/>